<keyword evidence="2" id="KW-0812">Transmembrane</keyword>
<sequence>MSADQEGSGAALAASDGTLGNSGAVARRGGGGTAVPGSGTGRAPTAQELSVVETAFRGGNVHNVLDALCEEGETPQILAHVSSTIIRKQGPGLGTDSAVLAAHKFYVVRVVPTDGEGCSRYLHVRFEYELQASLSGSITYPVVRCVRLGSRALDRGADIIAPSGSLEFDKVWKASGTGSGSAGAQGSMRAVPVHSAIFAIPGSPFDCQRSDIITFAAPIDINPHVHRSLLTDACVYQDTTMLHRDAMVTVTSGEPDAVRHAVVDAMYYADHPGINIELTPPVEYSIGHPAVVALSSRRGPRHGATFERHYVFKTHRGSRVHRVHAFIALDAAKHSGSSTGQGQYTTPAFAVRVCSNTFRLSHFLAASVSANVSAEQQQFVVHSPQDTRTTDTDAGSSCSSEGTTVRTTAIPGGSGAAAQQVGGLPLLVVNSFESDLKATSKCKLDDATIKYLLDVTRNHAVGADMNRALVESLTRIIPTGGKRDFECADEGLRELLSSGNVSKDGQVIKAPPSTEGSSALDEFRNALGLQPGTTDLLLRAIINTCDTVHNGFTVVQEDKELHRIQPTVKQSLALVFDDAASVKKAKIIRKLELEYKISEDDAFKTSVDVSYELSLATLEDGRMKLTTSNILATATDVDSTRPGTVVPTPTVLSYPSQLDTTVSDLSQLFVESNTPLAICAAVGSYGLRGVFLPQTKETPSGAATSFAPTRGKASASIVEFYKTQEGEGGSQFLEEQLSDTLPRLLGLLPCRLRHSTGSCGTSVEISEVLRSVSGHLIGHVTGLVEEAYETSRIPGRGADNGCGVIAGTRVKRLYKMSTPQRSLYVCVEHDLLLVESTHTDREGQDVVYSDHIVCNMKIGCSGDKENIEMLAFPDVTATVRSDQRREHRMTATVASSTSGVSHTGGDASAAAHHSTTEGGSGEVVPPSNKEKDGGDETAATASEHKKADSGGKVTPSIHEENVSEQPHTDAGKDSSATSPGGDDVPSGVPSDNDADRTEHAAAVVCDVTDAKITVSKLNDKGAAEKSATFTIPSTKSSSASAPYDDAKAECKKSGQRRHRDGVSAHKTRRDRVRTEGKPKDRKGDKEAAFVAEKKAPATPKEEQQHSKTWFAQLWDVVWHWLVLVVMLLLTYIVAMVLWSRTYLLCGLCSLLRLCRRSPKVEEGETLTSVVGLRGFATRQNVVTQPIVTHPDEHDGDRSHSHASNTDGCSAGGLAEYENAGSSEDASSMTAQSQRVSSRSPGSALHDSAVASAVASGYSSASTSEHSASVRSEIPSRA</sequence>
<feature type="compositionally biased region" description="Low complexity" evidence="1">
    <location>
        <begin position="1242"/>
        <end position="1271"/>
    </location>
</feature>
<gene>
    <name evidence="3" type="ordered locus">ACIS_00943</name>
</gene>
<feature type="compositionally biased region" description="Basic and acidic residues" evidence="1">
    <location>
        <begin position="1072"/>
        <end position="1102"/>
    </location>
</feature>
<feature type="compositionally biased region" description="Gly residues" evidence="1">
    <location>
        <begin position="28"/>
        <end position="40"/>
    </location>
</feature>
<feature type="compositionally biased region" description="Basic residues" evidence="1">
    <location>
        <begin position="1053"/>
        <end position="1071"/>
    </location>
</feature>
<feature type="region of interest" description="Disordered" evidence="1">
    <location>
        <begin position="21"/>
        <end position="44"/>
    </location>
</feature>
<evidence type="ECO:0000313" key="3">
    <source>
        <dbReference type="EMBL" id="ACZ49447.1"/>
    </source>
</evidence>
<feature type="region of interest" description="Disordered" evidence="1">
    <location>
        <begin position="381"/>
        <end position="404"/>
    </location>
</feature>
<accession>D1ASJ4</accession>
<dbReference type="Proteomes" id="UP000000630">
    <property type="component" value="Chromosome"/>
</dbReference>
<keyword evidence="2" id="KW-0472">Membrane</keyword>
<proteinExistence type="predicted"/>
<feature type="region of interest" description="Disordered" evidence="1">
    <location>
        <begin position="1021"/>
        <end position="1102"/>
    </location>
</feature>
<dbReference type="RefSeq" id="WP_012880889.1">
    <property type="nucleotide sequence ID" value="NC_013532.1"/>
</dbReference>
<organism evidence="3 4">
    <name type="scientific">Anaplasma centrale (strain Israel)</name>
    <name type="common">Anaplasma marginale subsp. centrale (strain Israel)</name>
    <dbReference type="NCBI Taxonomy" id="574556"/>
    <lineage>
        <taxon>Bacteria</taxon>
        <taxon>Pseudomonadati</taxon>
        <taxon>Pseudomonadota</taxon>
        <taxon>Alphaproteobacteria</taxon>
        <taxon>Rickettsiales</taxon>
        <taxon>Anaplasmataceae</taxon>
        <taxon>Anaplasma</taxon>
    </lineage>
</organism>
<feature type="compositionally biased region" description="Low complexity" evidence="1">
    <location>
        <begin position="890"/>
        <end position="905"/>
    </location>
</feature>
<reference evidence="3 4" key="1">
    <citation type="journal article" date="2010" name="J. Bacteriol.">
        <title>Complete genome sequence of Anaplasma marginale subsp. centrale.</title>
        <authorList>
            <person name="Herndon D.R."/>
            <person name="Palmer G.H."/>
            <person name="Shkap V."/>
            <person name="Knowles D.P. Jr."/>
            <person name="Brayton K.A."/>
        </authorList>
    </citation>
    <scope>NUCLEOTIDE SEQUENCE [LARGE SCALE GENOMIC DNA]</scope>
    <source>
        <strain evidence="3 4">Israel</strain>
    </source>
</reference>
<name>D1ASJ4_ANACI</name>
<feature type="region of interest" description="Disordered" evidence="1">
    <location>
        <begin position="881"/>
        <end position="997"/>
    </location>
</feature>
<feature type="compositionally biased region" description="Basic and acidic residues" evidence="1">
    <location>
        <begin position="957"/>
        <end position="972"/>
    </location>
</feature>
<feature type="region of interest" description="Disordered" evidence="1">
    <location>
        <begin position="1183"/>
        <end position="1277"/>
    </location>
</feature>
<evidence type="ECO:0000313" key="4">
    <source>
        <dbReference type="Proteomes" id="UP000000630"/>
    </source>
</evidence>
<dbReference type="AlphaFoldDB" id="D1ASJ4"/>
<dbReference type="EMBL" id="CP001759">
    <property type="protein sequence ID" value="ACZ49447.1"/>
    <property type="molecule type" value="Genomic_DNA"/>
</dbReference>
<feature type="compositionally biased region" description="Polar residues" evidence="1">
    <location>
        <begin position="1219"/>
        <end position="1240"/>
    </location>
</feature>
<dbReference type="KEGG" id="acn:ACIS_00943"/>
<evidence type="ECO:0000256" key="1">
    <source>
        <dbReference type="SAM" id="MobiDB-lite"/>
    </source>
</evidence>
<evidence type="ECO:0000256" key="2">
    <source>
        <dbReference type="SAM" id="Phobius"/>
    </source>
</evidence>
<feature type="transmembrane region" description="Helical" evidence="2">
    <location>
        <begin position="1117"/>
        <end position="1138"/>
    </location>
</feature>
<feature type="compositionally biased region" description="Basic and acidic residues" evidence="1">
    <location>
        <begin position="1189"/>
        <end position="1199"/>
    </location>
</feature>
<protein>
    <submittedName>
        <fullName evidence="3">Uncharacterized protein</fullName>
    </submittedName>
</protein>
<keyword evidence="2" id="KW-1133">Transmembrane helix</keyword>
<dbReference type="HOGENOM" id="CLU_255979_0_0_5"/>
<feature type="compositionally biased region" description="Polar residues" evidence="1">
    <location>
        <begin position="1027"/>
        <end position="1040"/>
    </location>
</feature>
<keyword evidence="4" id="KW-1185">Reference proteome</keyword>